<reference evidence="3" key="1">
    <citation type="submission" date="2016-10" db="EMBL/GenBank/DDBJ databases">
        <authorList>
            <person name="Varghese N."/>
            <person name="Submissions S."/>
        </authorList>
    </citation>
    <scope>NUCLEOTIDE SEQUENCE [LARGE SCALE GENOMIC DNA]</scope>
    <source>
        <strain evidence="3">CGMCC 1.3431</strain>
    </source>
</reference>
<dbReference type="AlphaFoldDB" id="A0A1G4S4B8"/>
<feature type="repeat" description="TPR" evidence="1">
    <location>
        <begin position="494"/>
        <end position="527"/>
    </location>
</feature>
<evidence type="ECO:0000256" key="1">
    <source>
        <dbReference type="PROSITE-ProRule" id="PRU00339"/>
    </source>
</evidence>
<sequence>MKKSVLRTSGFGFVLIGLALAGQVYASEKVPPPRVIYGDARQELSVYPSPYANYLIGRFAMAQGDVSTAAQAMSAATLADPSDGDLREKAFLISILSGDIDRASTVAQGMTATTDTSRLMVSLIGAVKAVKSDKPVPALKDIDALLKVNPHDRNGLLLRPYILAMNGQWKAALDESGDAALQGNDRDRLLSYLIKADRARINELKGNAADAEAIYKLLYQPGAATFIFGPDYAAFLERQGRRDEAKTIWQAIADQTSDALAVQALKRLASGDSKAPALPGLVESMSQALFVSSTVSFSEHDSEFALASLHLSMYLDNSSDRERIFLGQVQQELKDSDAADSAWASIKPASPFYNEATLRRIWAMRNDEKLDQALVLANQGLEHDPDNLSLIVEKAGILHALDQDADALDLLDARIKRVGDKDFGWQALYTQAVVYEGLDRWSDAEAAITKARAINGNQPEILNFLGYGWVNRGEQVDQGMDLIRQALKVSPKSGAIIDSLGWGYYKKGQYDQALDFIEQAVQMEPADPEINEHLGDVYKALGRDTEAGYEWQRVLTLKTTEKQAEAVRRKLDANAASLKIANAKPKATTTALNDERKSHP</sequence>
<dbReference type="EMBL" id="FMTS01000003">
    <property type="protein sequence ID" value="SCW64004.1"/>
    <property type="molecule type" value="Genomic_DNA"/>
</dbReference>
<dbReference type="STRING" id="260084.SAMN02927928_2417"/>
<proteinExistence type="predicted"/>
<dbReference type="SMART" id="SM00028">
    <property type="entry name" value="TPR"/>
    <property type="match status" value="4"/>
</dbReference>
<evidence type="ECO:0000313" key="2">
    <source>
        <dbReference type="EMBL" id="SCW64004.1"/>
    </source>
</evidence>
<dbReference type="PANTHER" id="PTHR12558:SF13">
    <property type="entry name" value="CELL DIVISION CYCLE PROTEIN 27 HOMOLOG"/>
    <property type="match status" value="1"/>
</dbReference>
<dbReference type="SUPFAM" id="SSF48452">
    <property type="entry name" value="TPR-like"/>
    <property type="match status" value="2"/>
</dbReference>
<dbReference type="PROSITE" id="PS50005">
    <property type="entry name" value="TPR"/>
    <property type="match status" value="1"/>
</dbReference>
<organism evidence="2 3">
    <name type="scientific">Asticcacaulis taihuensis</name>
    <dbReference type="NCBI Taxonomy" id="260084"/>
    <lineage>
        <taxon>Bacteria</taxon>
        <taxon>Pseudomonadati</taxon>
        <taxon>Pseudomonadota</taxon>
        <taxon>Alphaproteobacteria</taxon>
        <taxon>Caulobacterales</taxon>
        <taxon>Caulobacteraceae</taxon>
        <taxon>Asticcacaulis</taxon>
    </lineage>
</organism>
<dbReference type="InterPro" id="IPR019734">
    <property type="entry name" value="TPR_rpt"/>
</dbReference>
<keyword evidence="3" id="KW-1185">Reference proteome</keyword>
<keyword evidence="1" id="KW-0802">TPR repeat</keyword>
<protein>
    <submittedName>
        <fullName evidence="2">Tetratricopeptide repeat-containing protein</fullName>
    </submittedName>
</protein>
<gene>
    <name evidence="2" type="ORF">SAMN02927928_2417</name>
</gene>
<accession>A0A1G4S4B8</accession>
<dbReference type="InterPro" id="IPR011990">
    <property type="entry name" value="TPR-like_helical_dom_sf"/>
</dbReference>
<dbReference type="PANTHER" id="PTHR12558">
    <property type="entry name" value="CELL DIVISION CYCLE 16,23,27"/>
    <property type="match status" value="1"/>
</dbReference>
<dbReference type="Pfam" id="PF13414">
    <property type="entry name" value="TPR_11"/>
    <property type="match status" value="1"/>
</dbReference>
<evidence type="ECO:0000313" key="3">
    <source>
        <dbReference type="Proteomes" id="UP000199150"/>
    </source>
</evidence>
<dbReference type="Proteomes" id="UP000199150">
    <property type="component" value="Unassembled WGS sequence"/>
</dbReference>
<dbReference type="Gene3D" id="1.25.40.10">
    <property type="entry name" value="Tetratricopeptide repeat domain"/>
    <property type="match status" value="3"/>
</dbReference>
<name>A0A1G4S4B8_9CAUL</name>